<protein>
    <recommendedName>
        <fullName evidence="2">carbonic anhydrase</fullName>
        <ecNumber evidence="2">4.2.1.1</ecNumber>
    </recommendedName>
</protein>
<dbReference type="SUPFAM" id="SSF51069">
    <property type="entry name" value="Carbonic anhydrase"/>
    <property type="match status" value="1"/>
</dbReference>
<reference evidence="9 10" key="1">
    <citation type="journal article" date="2024" name="J. Plant Pathol.">
        <title>Sequence and assembly of the genome of Seiridium unicorne, isolate CBS 538.82, causal agent of cypress canker disease.</title>
        <authorList>
            <person name="Scali E."/>
            <person name="Rocca G.D."/>
            <person name="Danti R."/>
            <person name="Garbelotto M."/>
            <person name="Barberini S."/>
            <person name="Baroncelli R."/>
            <person name="Emiliani G."/>
        </authorList>
    </citation>
    <scope>NUCLEOTIDE SEQUENCE [LARGE SCALE GENOMIC DNA]</scope>
    <source>
        <strain evidence="9 10">BM-138-508</strain>
    </source>
</reference>
<evidence type="ECO:0000313" key="10">
    <source>
        <dbReference type="Proteomes" id="UP001408356"/>
    </source>
</evidence>
<dbReference type="Proteomes" id="UP001408356">
    <property type="component" value="Unassembled WGS sequence"/>
</dbReference>
<dbReference type="Pfam" id="PF00194">
    <property type="entry name" value="Carb_anhydrase"/>
    <property type="match status" value="1"/>
</dbReference>
<feature type="signal peptide" evidence="7">
    <location>
        <begin position="1"/>
        <end position="20"/>
    </location>
</feature>
<organism evidence="9 10">
    <name type="scientific">Seiridium unicorne</name>
    <dbReference type="NCBI Taxonomy" id="138068"/>
    <lineage>
        <taxon>Eukaryota</taxon>
        <taxon>Fungi</taxon>
        <taxon>Dikarya</taxon>
        <taxon>Ascomycota</taxon>
        <taxon>Pezizomycotina</taxon>
        <taxon>Sordariomycetes</taxon>
        <taxon>Xylariomycetidae</taxon>
        <taxon>Amphisphaeriales</taxon>
        <taxon>Sporocadaceae</taxon>
        <taxon>Seiridium</taxon>
    </lineage>
</organism>
<dbReference type="PROSITE" id="PS51144">
    <property type="entry name" value="ALPHA_CA_2"/>
    <property type="match status" value="1"/>
</dbReference>
<dbReference type="Gene3D" id="3.10.200.10">
    <property type="entry name" value="Alpha carbonic anhydrase"/>
    <property type="match status" value="1"/>
</dbReference>
<keyword evidence="3" id="KW-0479">Metal-binding</keyword>
<evidence type="ECO:0000256" key="5">
    <source>
        <dbReference type="ARBA" id="ARBA00023239"/>
    </source>
</evidence>
<keyword evidence="4" id="KW-0862">Zinc</keyword>
<dbReference type="InterPro" id="IPR036398">
    <property type="entry name" value="CA_dom_sf"/>
</dbReference>
<evidence type="ECO:0000256" key="6">
    <source>
        <dbReference type="ARBA" id="ARBA00048348"/>
    </source>
</evidence>
<dbReference type="EMBL" id="JARVKF010000223">
    <property type="protein sequence ID" value="KAK9420899.1"/>
    <property type="molecule type" value="Genomic_DNA"/>
</dbReference>
<dbReference type="InterPro" id="IPR001148">
    <property type="entry name" value="CA_dom"/>
</dbReference>
<sequence length="319" mass="34038">MWSAIPKLLALAALVAPVLGFCGSRTHFSTRAEEGEVNVNTFGYTGELVVLQGPENWVALDATANALCAAGTRQSPINMVDGQFHLADASEIVLEIPDQPEGIVFENLGTTVEGVLEGKGGRLELGGVEYELKQFHIHHPSEHLDNVHNVFESADGQLAVIGVYVEVDMETTITVAARRRRNILSEAVEGKNFEIMATSAVPETDSIFSNMLETVFQSIDEIATPGASVTTAPLVFSEYVAALKAGSFQTYAGSLATPPCSEGVNWLVATQKLKISPAILHRVVNVVKFNARFTQNSLGSPNILSFAAQTALASPPTTA</sequence>
<gene>
    <name evidence="9" type="ORF">SUNI508_00990</name>
</gene>
<keyword evidence="10" id="KW-1185">Reference proteome</keyword>
<feature type="domain" description="Alpha-carbonic anhydrase" evidence="8">
    <location>
        <begin position="40"/>
        <end position="319"/>
    </location>
</feature>
<feature type="chain" id="PRO_5047247148" description="carbonic anhydrase" evidence="7">
    <location>
        <begin position="21"/>
        <end position="319"/>
    </location>
</feature>
<evidence type="ECO:0000259" key="8">
    <source>
        <dbReference type="PROSITE" id="PS51144"/>
    </source>
</evidence>
<evidence type="ECO:0000256" key="4">
    <source>
        <dbReference type="ARBA" id="ARBA00022833"/>
    </source>
</evidence>
<dbReference type="EC" id="4.2.1.1" evidence="2"/>
<comment type="similarity">
    <text evidence="1">Belongs to the alpha-carbonic anhydrase family.</text>
</comment>
<keyword evidence="5" id="KW-0456">Lyase</keyword>
<evidence type="ECO:0000256" key="3">
    <source>
        <dbReference type="ARBA" id="ARBA00022723"/>
    </source>
</evidence>
<evidence type="ECO:0000256" key="2">
    <source>
        <dbReference type="ARBA" id="ARBA00012925"/>
    </source>
</evidence>
<evidence type="ECO:0000313" key="9">
    <source>
        <dbReference type="EMBL" id="KAK9420899.1"/>
    </source>
</evidence>
<dbReference type="SMART" id="SM01057">
    <property type="entry name" value="Carb_anhydrase"/>
    <property type="match status" value="1"/>
</dbReference>
<evidence type="ECO:0000256" key="1">
    <source>
        <dbReference type="ARBA" id="ARBA00010718"/>
    </source>
</evidence>
<comment type="catalytic activity">
    <reaction evidence="6">
        <text>hydrogencarbonate + H(+) = CO2 + H2O</text>
        <dbReference type="Rhea" id="RHEA:10748"/>
        <dbReference type="ChEBI" id="CHEBI:15377"/>
        <dbReference type="ChEBI" id="CHEBI:15378"/>
        <dbReference type="ChEBI" id="CHEBI:16526"/>
        <dbReference type="ChEBI" id="CHEBI:17544"/>
        <dbReference type="EC" id="4.2.1.1"/>
    </reaction>
</comment>
<proteinExistence type="inferred from homology"/>
<dbReference type="CDD" id="cd03124">
    <property type="entry name" value="alpha_CA_prokaryotic_like"/>
    <property type="match status" value="1"/>
</dbReference>
<evidence type="ECO:0000256" key="7">
    <source>
        <dbReference type="SAM" id="SignalP"/>
    </source>
</evidence>
<comment type="caution">
    <text evidence="9">The sequence shown here is derived from an EMBL/GenBank/DDBJ whole genome shotgun (WGS) entry which is preliminary data.</text>
</comment>
<dbReference type="PANTHER" id="PTHR18952">
    <property type="entry name" value="CARBONIC ANHYDRASE"/>
    <property type="match status" value="1"/>
</dbReference>
<dbReference type="InterPro" id="IPR041891">
    <property type="entry name" value="Alpha_CA_prokaryot-like"/>
</dbReference>
<dbReference type="PANTHER" id="PTHR18952:SF265">
    <property type="entry name" value="CARBONIC ANHYDRASE"/>
    <property type="match status" value="1"/>
</dbReference>
<name>A0ABR2V2T9_9PEZI</name>
<keyword evidence="7" id="KW-0732">Signal</keyword>
<accession>A0ABR2V2T9</accession>
<dbReference type="InterPro" id="IPR023561">
    <property type="entry name" value="Carbonic_anhydrase_a-class"/>
</dbReference>